<sequence length="155" mass="17543">MSQGFSTELYFDSALENQVLKAWNVLARRQISTQLIEIESRPHVTLFSSPFLDPARLESVVKSFVSKQEPLPLSFSSIGTFPNEKNILFLAPTPTMALVTVSIMMNPFIWPSKEDKPKPKVSLVAYMLWDPQLTVFHPTTAANTLLMEMYSNSME</sequence>
<name>A0A6A2X2R9_HIBSY</name>
<dbReference type="EMBL" id="VEPZ02001721">
    <property type="protein sequence ID" value="KAE8661295.1"/>
    <property type="molecule type" value="Genomic_DNA"/>
</dbReference>
<dbReference type="SUPFAM" id="SSF55144">
    <property type="entry name" value="LigT-like"/>
    <property type="match status" value="1"/>
</dbReference>
<protein>
    <submittedName>
        <fullName evidence="1">Peroxidase superfamily protein isoform 1</fullName>
    </submittedName>
</protein>
<dbReference type="GO" id="GO:0004601">
    <property type="term" value="F:peroxidase activity"/>
    <property type="evidence" value="ECO:0007669"/>
    <property type="project" value="UniProtKB-KW"/>
</dbReference>
<keyword evidence="1" id="KW-0560">Oxidoreductase</keyword>
<dbReference type="AlphaFoldDB" id="A0A6A2X2R9"/>
<reference evidence="1" key="1">
    <citation type="submission" date="2019-09" db="EMBL/GenBank/DDBJ databases">
        <title>Draft genome information of white flower Hibiscus syriacus.</title>
        <authorList>
            <person name="Kim Y.-M."/>
        </authorList>
    </citation>
    <scope>NUCLEOTIDE SEQUENCE [LARGE SCALE GENOMIC DNA]</scope>
    <source>
        <strain evidence="1">YM2019G1</strain>
    </source>
</reference>
<gene>
    <name evidence="1" type="ORF">F3Y22_tig00113726pilonHSYRG00078</name>
</gene>
<dbReference type="Proteomes" id="UP000436088">
    <property type="component" value="Unassembled WGS sequence"/>
</dbReference>
<dbReference type="PANTHER" id="PTHR36039:SF2">
    <property type="entry name" value="RNA LIGASE_CYCLIC NUCLEOTIDE PHOSPHODIESTERASE FAMILY PROTEIN"/>
    <property type="match status" value="1"/>
</dbReference>
<accession>A0A6A2X2R9</accession>
<evidence type="ECO:0000313" key="2">
    <source>
        <dbReference type="Proteomes" id="UP000436088"/>
    </source>
</evidence>
<proteinExistence type="predicted"/>
<organism evidence="1 2">
    <name type="scientific">Hibiscus syriacus</name>
    <name type="common">Rose of Sharon</name>
    <dbReference type="NCBI Taxonomy" id="106335"/>
    <lineage>
        <taxon>Eukaryota</taxon>
        <taxon>Viridiplantae</taxon>
        <taxon>Streptophyta</taxon>
        <taxon>Embryophyta</taxon>
        <taxon>Tracheophyta</taxon>
        <taxon>Spermatophyta</taxon>
        <taxon>Magnoliopsida</taxon>
        <taxon>eudicotyledons</taxon>
        <taxon>Gunneridae</taxon>
        <taxon>Pentapetalae</taxon>
        <taxon>rosids</taxon>
        <taxon>malvids</taxon>
        <taxon>Malvales</taxon>
        <taxon>Malvaceae</taxon>
        <taxon>Malvoideae</taxon>
        <taxon>Hibiscus</taxon>
    </lineage>
</organism>
<dbReference type="InterPro" id="IPR009097">
    <property type="entry name" value="Cyclic_Pdiesterase"/>
</dbReference>
<keyword evidence="2" id="KW-1185">Reference proteome</keyword>
<keyword evidence="1" id="KW-0575">Peroxidase</keyword>
<dbReference type="PANTHER" id="PTHR36039">
    <property type="match status" value="1"/>
</dbReference>
<dbReference type="Pfam" id="PF13563">
    <property type="entry name" value="2_5_RNA_ligase2"/>
    <property type="match status" value="1"/>
</dbReference>
<evidence type="ECO:0000313" key="1">
    <source>
        <dbReference type="EMBL" id="KAE8661295.1"/>
    </source>
</evidence>
<comment type="caution">
    <text evidence="1">The sequence shown here is derived from an EMBL/GenBank/DDBJ whole genome shotgun (WGS) entry which is preliminary data.</text>
</comment>
<dbReference type="Gene3D" id="3.90.1140.10">
    <property type="entry name" value="Cyclic phosphodiesterase"/>
    <property type="match status" value="1"/>
</dbReference>